<dbReference type="PROSITE" id="PS01074">
    <property type="entry name" value="TERPENE_SYNTHASES"/>
    <property type="match status" value="1"/>
</dbReference>
<keyword evidence="2" id="KW-0444">Lipid biosynthesis</keyword>
<evidence type="ECO:0000256" key="1">
    <source>
        <dbReference type="ARBA" id="ARBA00009755"/>
    </source>
</evidence>
<comment type="similarity">
    <text evidence="1 7">Belongs to the terpene cyclase/mutase family.</text>
</comment>
<keyword evidence="11" id="KW-1185">Reference proteome</keyword>
<dbReference type="PANTHER" id="PTHR11764:SF20">
    <property type="entry name" value="LANOSTEROL SYNTHASE"/>
    <property type="match status" value="1"/>
</dbReference>
<accession>A0A1E4SF28</accession>
<dbReference type="EMBL" id="KV453914">
    <property type="protein sequence ID" value="ODV78076.1"/>
    <property type="molecule type" value="Genomic_DNA"/>
</dbReference>
<dbReference type="GO" id="GO:0016104">
    <property type="term" value="P:triterpenoid biosynthetic process"/>
    <property type="evidence" value="ECO:0007669"/>
    <property type="project" value="InterPro"/>
</dbReference>
<sequence>MLYSEEIGLERTDPKRWRLHITPLGRTTWEYLSKEDSEKSPQSEYVKYLLETGDFNGPKPDPTINTPLGKIKKGAEFFQLLQDPDSGIFPNQYKGPTFLTIGYLIAHYYAKIELPDGYKTELIRFIVNNSHPVDGGWGLHTEDKSTCFGTTLGYIALRMLGMPADHPVCVKARKTLHSLGGARKNPHWGKIWLAVLNVYKWEGVNPAPPELWAMPYALPLHPGRWWVHTRAIYLPVGIVQANRIQCEEDDLIRQLRTEIYLPNESYDTIDYENNRNNVCGVDLYYPHTKILDVANYFMSIYEKHRPKWMLNRMNKYSYDILVKEFENTEYLTIAPVSHAFAVIAACFMEGTEGKNFKKAFARANDSVFHGNQGMVVMGTNGSQTWDAAFTIQIFISSGLAELPQFQKTVERAYLYLVRNQFDTECREGSFREKRIGTWGFSTKEQGYTVSDCTSEALKSIIMVREHPAFSHLRDAIKDESLYDAVEIILGLQNVGSFEYGSFASYEKIKATTLLEHLNPAEVFNNIMVEYPYVECTDSSVLGLTYFHHAYPHYKPAKIEKTLQDAIDYILGAQDEDGSWYGSWGVCYTYAMMFALEALNSVDLDYLNSSAVRKACDFILSKQLPDGGWSESMKGCETHSYVNAEASQAVQTSWSLIALLMVGCPDHKAIKRGIKLLMDKQAPNGQWSYEGVEGQFNHSCGIEYPNYRYLFPLKALGLYIKHYGDEPIEN</sequence>
<dbReference type="FunFam" id="1.50.10.20:FF:000003">
    <property type="entry name" value="Terpene cyclase/mutase family member"/>
    <property type="match status" value="1"/>
</dbReference>
<gene>
    <name evidence="10" type="ORF">CANTADRAFT_27023</name>
</gene>
<organism evidence="10 11">
    <name type="scientific">Suhomyces tanzawaensis NRRL Y-17324</name>
    <dbReference type="NCBI Taxonomy" id="984487"/>
    <lineage>
        <taxon>Eukaryota</taxon>
        <taxon>Fungi</taxon>
        <taxon>Dikarya</taxon>
        <taxon>Ascomycota</taxon>
        <taxon>Saccharomycotina</taxon>
        <taxon>Pichiomycetes</taxon>
        <taxon>Debaryomycetaceae</taxon>
        <taxon>Suhomyces</taxon>
    </lineage>
</organism>
<evidence type="ECO:0000256" key="3">
    <source>
        <dbReference type="ARBA" id="ARBA00022737"/>
    </source>
</evidence>
<keyword evidence="5" id="KW-0443">Lipid metabolism</keyword>
<evidence type="ECO:0000259" key="9">
    <source>
        <dbReference type="Pfam" id="PF13249"/>
    </source>
</evidence>
<dbReference type="Pfam" id="PF13249">
    <property type="entry name" value="SQHop_cyclase_N"/>
    <property type="match status" value="1"/>
</dbReference>
<dbReference type="OrthoDB" id="21502at2759"/>
<keyword evidence="4" id="KW-0752">Steroid biosynthesis</keyword>
<evidence type="ECO:0000259" key="8">
    <source>
        <dbReference type="Pfam" id="PF13243"/>
    </source>
</evidence>
<dbReference type="SFLD" id="SFLDG01016">
    <property type="entry name" value="Prenyltransferase_Like_2"/>
    <property type="match status" value="1"/>
</dbReference>
<dbReference type="AlphaFoldDB" id="A0A1E4SF28"/>
<feature type="domain" description="Squalene cyclase C-terminal" evidence="8">
    <location>
        <begin position="382"/>
        <end position="718"/>
    </location>
</feature>
<dbReference type="PANTHER" id="PTHR11764">
    <property type="entry name" value="TERPENE CYCLASE/MUTASE FAMILY MEMBER"/>
    <property type="match status" value="1"/>
</dbReference>
<keyword evidence="3" id="KW-0677">Repeat</keyword>
<evidence type="ECO:0000313" key="10">
    <source>
        <dbReference type="EMBL" id="ODV78076.1"/>
    </source>
</evidence>
<evidence type="ECO:0000313" key="11">
    <source>
        <dbReference type="Proteomes" id="UP000094285"/>
    </source>
</evidence>
<evidence type="ECO:0000256" key="7">
    <source>
        <dbReference type="RuleBase" id="RU362003"/>
    </source>
</evidence>
<dbReference type="RefSeq" id="XP_020063198.1">
    <property type="nucleotide sequence ID" value="XM_020207967.1"/>
</dbReference>
<dbReference type="GO" id="GO:0005811">
    <property type="term" value="C:lipid droplet"/>
    <property type="evidence" value="ECO:0007669"/>
    <property type="project" value="EnsemblFungi"/>
</dbReference>
<name>A0A1E4SF28_9ASCO</name>
<dbReference type="Gene3D" id="1.50.10.20">
    <property type="match status" value="2"/>
</dbReference>
<dbReference type="Gene3D" id="6.20.120.20">
    <property type="match status" value="1"/>
</dbReference>
<dbReference type="SUPFAM" id="SSF48239">
    <property type="entry name" value="Terpenoid cyclases/Protein prenyltransferases"/>
    <property type="match status" value="2"/>
</dbReference>
<evidence type="ECO:0000256" key="5">
    <source>
        <dbReference type="ARBA" id="ARBA00023098"/>
    </source>
</evidence>
<dbReference type="GO" id="GO:0000250">
    <property type="term" value="F:lanosterol synthase activity"/>
    <property type="evidence" value="ECO:0007669"/>
    <property type="project" value="EnsemblFungi"/>
</dbReference>
<reference evidence="11" key="1">
    <citation type="submission" date="2016-05" db="EMBL/GenBank/DDBJ databases">
        <title>Comparative genomics of biotechnologically important yeasts.</title>
        <authorList>
            <consortium name="DOE Joint Genome Institute"/>
            <person name="Riley R."/>
            <person name="Haridas S."/>
            <person name="Wolfe K.H."/>
            <person name="Lopes M.R."/>
            <person name="Hittinger C.T."/>
            <person name="Goker M."/>
            <person name="Salamov A."/>
            <person name="Wisecaver J."/>
            <person name="Long T.M."/>
            <person name="Aerts A.L."/>
            <person name="Barry K."/>
            <person name="Choi C."/>
            <person name="Clum A."/>
            <person name="Coughlan A.Y."/>
            <person name="Deshpande S."/>
            <person name="Douglass A.P."/>
            <person name="Hanson S.J."/>
            <person name="Klenk H.-P."/>
            <person name="Labutti K."/>
            <person name="Lapidus A."/>
            <person name="Lindquist E."/>
            <person name="Lipzen A."/>
            <person name="Meier-Kolthoff J.P."/>
            <person name="Ohm R.A."/>
            <person name="Otillar R.P."/>
            <person name="Pangilinan J."/>
            <person name="Peng Y."/>
            <person name="Rokas A."/>
            <person name="Rosa C.A."/>
            <person name="Scheuner C."/>
            <person name="Sibirny A.A."/>
            <person name="Slot J.C."/>
            <person name="Stielow J.B."/>
            <person name="Sun H."/>
            <person name="Kurtzman C.P."/>
            <person name="Blackwell M."/>
            <person name="Grigoriev I.V."/>
            <person name="Jeffries T.W."/>
        </authorList>
    </citation>
    <scope>NUCLEOTIDE SEQUENCE [LARGE SCALE GENOMIC DNA]</scope>
    <source>
        <strain evidence="11">NRRL Y-17324</strain>
    </source>
</reference>
<dbReference type="STRING" id="984487.A0A1E4SF28"/>
<dbReference type="InterPro" id="IPR032696">
    <property type="entry name" value="SQ_cyclase_C"/>
</dbReference>
<dbReference type="InterPro" id="IPR032697">
    <property type="entry name" value="SQ_cyclase_N"/>
</dbReference>
<feature type="domain" description="Squalene cyclase N-terminal" evidence="9">
    <location>
        <begin position="87"/>
        <end position="326"/>
    </location>
</feature>
<dbReference type="InterPro" id="IPR002365">
    <property type="entry name" value="Terpene_synthase_CS"/>
</dbReference>
<dbReference type="Proteomes" id="UP000094285">
    <property type="component" value="Unassembled WGS sequence"/>
</dbReference>
<dbReference type="GO" id="GO:0006696">
    <property type="term" value="P:ergosterol biosynthetic process"/>
    <property type="evidence" value="ECO:0007669"/>
    <property type="project" value="EnsemblFungi"/>
</dbReference>
<dbReference type="CDD" id="cd02892">
    <property type="entry name" value="SQCY_1"/>
    <property type="match status" value="1"/>
</dbReference>
<proteinExistence type="inferred from homology"/>
<dbReference type="EC" id="5.4.99.-" evidence="7"/>
<dbReference type="NCBIfam" id="TIGR01787">
    <property type="entry name" value="squalene_cyclas"/>
    <property type="match status" value="1"/>
</dbReference>
<protein>
    <recommendedName>
        <fullName evidence="7">Terpene cyclase/mutase family member</fullName>
        <ecNumber evidence="7">5.4.99.-</ecNumber>
    </recommendedName>
</protein>
<dbReference type="GeneID" id="30982104"/>
<evidence type="ECO:0000256" key="2">
    <source>
        <dbReference type="ARBA" id="ARBA00022516"/>
    </source>
</evidence>
<dbReference type="InterPro" id="IPR008930">
    <property type="entry name" value="Terpenoid_cyclase/PrenylTrfase"/>
</dbReference>
<keyword evidence="6 7" id="KW-0413">Isomerase</keyword>
<dbReference type="Pfam" id="PF13243">
    <property type="entry name" value="SQHop_cyclase_C"/>
    <property type="match status" value="1"/>
</dbReference>
<evidence type="ECO:0000256" key="6">
    <source>
        <dbReference type="ARBA" id="ARBA00023235"/>
    </source>
</evidence>
<evidence type="ECO:0000256" key="4">
    <source>
        <dbReference type="ARBA" id="ARBA00022955"/>
    </source>
</evidence>
<dbReference type="InterPro" id="IPR018333">
    <property type="entry name" value="Squalene_cyclase"/>
</dbReference>